<dbReference type="GO" id="GO:0098552">
    <property type="term" value="C:side of membrane"/>
    <property type="evidence" value="ECO:0007669"/>
    <property type="project" value="UniProtKB-KW"/>
</dbReference>
<dbReference type="Gene3D" id="3.30.1680.30">
    <property type="match status" value="1"/>
</dbReference>
<evidence type="ECO:0000313" key="12">
    <source>
        <dbReference type="EMBL" id="APD73197.1"/>
    </source>
</evidence>
<dbReference type="Pfam" id="PF00913">
    <property type="entry name" value="Trypan_glycop"/>
    <property type="match status" value="1"/>
</dbReference>
<dbReference type="GO" id="GO:0005886">
    <property type="term" value="C:plasma membrane"/>
    <property type="evidence" value="ECO:0007669"/>
    <property type="project" value="UniProtKB-SubCell"/>
</dbReference>
<dbReference type="GO" id="GO:0042783">
    <property type="term" value="P:symbiont-mediated evasion of host immune response"/>
    <property type="evidence" value="ECO:0007669"/>
    <property type="project" value="InterPro"/>
</dbReference>
<evidence type="ECO:0000259" key="10">
    <source>
        <dbReference type="Pfam" id="PF10659"/>
    </source>
</evidence>
<keyword evidence="4" id="KW-0336">GPI-anchor</keyword>
<reference evidence="11" key="2">
    <citation type="journal article" date="2014" name="Mol. Biochem. Parasitol.">
        <title>Capturing the variant surface glycoprotein repertoire (the VSGnome) of Trypanosoma brucei Lister 427.</title>
        <authorList>
            <person name="Cross G.A."/>
            <person name="Kim H.S."/>
            <person name="Wickstead B."/>
        </authorList>
    </citation>
    <scope>NUCLEOTIDE SEQUENCE</scope>
    <source>
        <strain evidence="11">Lister 427</strain>
    </source>
</reference>
<dbReference type="InterPro" id="IPR019609">
    <property type="entry name" value="Variant_surf_glycoprt_trypan_C"/>
</dbReference>
<dbReference type="VEuPathDB" id="TriTrypDB:Tb427_000212900"/>
<dbReference type="InterPro" id="IPR001812">
    <property type="entry name" value="Trypano_VSG_A_N_dom"/>
</dbReference>
<protein>
    <submittedName>
        <fullName evidence="12">Variant surface glycoprotein 1125.409</fullName>
    </submittedName>
    <submittedName>
        <fullName evidence="11">Variant surface glycoprotein 1151</fullName>
    </submittedName>
</protein>
<dbReference type="Gene3D" id="3.90.150.10">
    <property type="entry name" value="Variant Surface Glycoprotein, subunit A domain 1"/>
    <property type="match status" value="1"/>
</dbReference>
<proteinExistence type="predicted"/>
<sequence>MLKVALLSAIATAAITIEAAKPLKKAGVTKICNFNSQLKLVGQYAAGKLSTELNTAKRLQTLGEQIEYQILTNNSHSTEQMALLAQRIKQLRNSHNDFAIQKMAAATYAAAICAQYAGRVDTFIHVFAQAQKGNRHCIDDGSGTAVPTATDYHGCLHNTGKLEDVSKGTVENLPALAATFEAIKQAATDLTHNADKCGLTDGRRASTPYGQTGTAPISLSWGNGMFQTSATDIGNTPTHWPKTNKELSTDSSFAECNTALQELTKSGPTFGDQPDKLNKLLDLEAPEEGIKIDKNAITDGVPSSEIKISKNALAELTKAIAATNCKLDSDKKKTNAVTQALLKCSKATTSNKDSDCGRASGGTQATEENCNAIGDDKDKCNAEKQCSYDDTKDAGKKCKYNATKATANGAPVTKTETSTGGTQTTTDKCKDKKMDECKSPDCKWEGEKCKDSIFLLNKKFFYITAVLRVW</sequence>
<dbReference type="Pfam" id="PF10659">
    <property type="entry name" value="Trypan_glycop_C"/>
    <property type="match status" value="1"/>
</dbReference>
<evidence type="ECO:0000256" key="1">
    <source>
        <dbReference type="ARBA" id="ARBA00002523"/>
    </source>
</evidence>
<keyword evidence="7" id="KW-0449">Lipoprotein</keyword>
<accession>M4TAW7</accession>
<feature type="signal peptide" evidence="8">
    <location>
        <begin position="1"/>
        <end position="19"/>
    </location>
</feature>
<keyword evidence="5" id="KW-0472">Membrane</keyword>
<reference evidence="12" key="3">
    <citation type="submission" date="2016-08" db="EMBL/GenBank/DDBJ databases">
        <title>VSG repertoire of Trypanosoma brucei EATRO 1125.</title>
        <authorList>
            <person name="Cross G.A."/>
        </authorList>
    </citation>
    <scope>NUCLEOTIDE SEQUENCE</scope>
    <source>
        <strain evidence="12">EATRO 1125</strain>
    </source>
</reference>
<reference evidence="11" key="1">
    <citation type="submission" date="2013-02" db="EMBL/GenBank/DDBJ databases">
        <authorList>
            <person name="Cross G.A.M."/>
            <person name="Kim H.-S."/>
            <person name="Wickstead B."/>
        </authorList>
    </citation>
    <scope>NUCLEOTIDE SEQUENCE</scope>
    <source>
        <strain evidence="11">Lister 427</strain>
    </source>
</reference>
<feature type="domain" description="Trypanosome variant surface glycoprotein C-terminal" evidence="10">
    <location>
        <begin position="370"/>
        <end position="466"/>
    </location>
</feature>
<name>M4TAW7_9TRYP</name>
<dbReference type="SUPFAM" id="SSF58087">
    <property type="entry name" value="Variant surface glycoprotein (N-terminal domain)"/>
    <property type="match status" value="1"/>
</dbReference>
<evidence type="ECO:0000256" key="8">
    <source>
        <dbReference type="SAM" id="SignalP"/>
    </source>
</evidence>
<keyword evidence="8" id="KW-0732">Signal</keyword>
<evidence type="ECO:0000259" key="9">
    <source>
        <dbReference type="Pfam" id="PF00913"/>
    </source>
</evidence>
<evidence type="ECO:0000313" key="11">
    <source>
        <dbReference type="EMBL" id="AGH60090.1"/>
    </source>
</evidence>
<evidence type="ECO:0000256" key="5">
    <source>
        <dbReference type="ARBA" id="ARBA00023136"/>
    </source>
</evidence>
<dbReference type="EMBL" id="KX699241">
    <property type="protein sequence ID" value="APD73197.1"/>
    <property type="molecule type" value="Genomic_DNA"/>
</dbReference>
<feature type="domain" description="Trypanosome variant surface glycoprotein A-type N-terminal" evidence="9">
    <location>
        <begin position="5"/>
        <end position="265"/>
    </location>
</feature>
<comment type="subcellular location">
    <subcellularLocation>
        <location evidence="2">Cell membrane</location>
        <topology evidence="2">Lipid-anchor</topology>
        <topology evidence="2">GPI-anchor</topology>
    </subcellularLocation>
</comment>
<keyword evidence="6" id="KW-0325">Glycoprotein</keyword>
<dbReference type="Gene3D" id="3.30.1680.40">
    <property type="match status" value="1"/>
</dbReference>
<evidence type="ECO:0000256" key="2">
    <source>
        <dbReference type="ARBA" id="ARBA00004609"/>
    </source>
</evidence>
<dbReference type="EMBL" id="KC612659">
    <property type="protein sequence ID" value="AGH60090.1"/>
    <property type="molecule type" value="Genomic_DNA"/>
</dbReference>
<organism evidence="11">
    <name type="scientific">Trypanosoma brucei</name>
    <dbReference type="NCBI Taxonomy" id="5691"/>
    <lineage>
        <taxon>Eukaryota</taxon>
        <taxon>Discoba</taxon>
        <taxon>Euglenozoa</taxon>
        <taxon>Kinetoplastea</taxon>
        <taxon>Metakinetoplastina</taxon>
        <taxon>Trypanosomatida</taxon>
        <taxon>Trypanosomatidae</taxon>
        <taxon>Trypanosoma</taxon>
    </lineage>
</organism>
<evidence type="ECO:0000256" key="6">
    <source>
        <dbReference type="ARBA" id="ARBA00023180"/>
    </source>
</evidence>
<comment type="function">
    <text evidence="1">VSG forms a coat on the surface of the parasite. The trypanosome evades the immune response of the host by expressing a series of antigenically distinct VSGs from an estimated 1000 VSG genes.</text>
</comment>
<evidence type="ECO:0000256" key="3">
    <source>
        <dbReference type="ARBA" id="ARBA00022475"/>
    </source>
</evidence>
<dbReference type="AlphaFoldDB" id="M4TAW7"/>
<evidence type="ECO:0000256" key="4">
    <source>
        <dbReference type="ARBA" id="ARBA00022622"/>
    </source>
</evidence>
<keyword evidence="3" id="KW-1003">Cell membrane</keyword>
<feature type="chain" id="PRO_5004058276" evidence="8">
    <location>
        <begin position="20"/>
        <end position="470"/>
    </location>
</feature>
<evidence type="ECO:0000256" key="7">
    <source>
        <dbReference type="ARBA" id="ARBA00023288"/>
    </source>
</evidence>